<accession>A0ABR3G2T4</accession>
<keyword evidence="2" id="KW-1185">Reference proteome</keyword>
<dbReference type="EMBL" id="JBBBZM010000898">
    <property type="protein sequence ID" value="KAL0630260.1"/>
    <property type="molecule type" value="Genomic_DNA"/>
</dbReference>
<reference evidence="1 2" key="1">
    <citation type="submission" date="2024-02" db="EMBL/GenBank/DDBJ databases">
        <title>Discinaceae phylogenomics.</title>
        <authorList>
            <person name="Dirks A.C."/>
            <person name="James T.Y."/>
        </authorList>
    </citation>
    <scope>NUCLEOTIDE SEQUENCE [LARGE SCALE GENOMIC DNA]</scope>
    <source>
        <strain evidence="1 2">ACD0624</strain>
    </source>
</reference>
<gene>
    <name evidence="1" type="ORF">Q9L58_010894</name>
</gene>
<dbReference type="Proteomes" id="UP001447188">
    <property type="component" value="Unassembled WGS sequence"/>
</dbReference>
<feature type="non-terminal residue" evidence="1">
    <location>
        <position position="1"/>
    </location>
</feature>
<organism evidence="1 2">
    <name type="scientific">Discina gigas</name>
    <dbReference type="NCBI Taxonomy" id="1032678"/>
    <lineage>
        <taxon>Eukaryota</taxon>
        <taxon>Fungi</taxon>
        <taxon>Dikarya</taxon>
        <taxon>Ascomycota</taxon>
        <taxon>Pezizomycotina</taxon>
        <taxon>Pezizomycetes</taxon>
        <taxon>Pezizales</taxon>
        <taxon>Discinaceae</taxon>
        <taxon>Discina</taxon>
    </lineage>
</organism>
<comment type="caution">
    <text evidence="1">The sequence shown here is derived from an EMBL/GenBank/DDBJ whole genome shotgun (WGS) entry which is preliminary data.</text>
</comment>
<evidence type="ECO:0000313" key="1">
    <source>
        <dbReference type="EMBL" id="KAL0630260.1"/>
    </source>
</evidence>
<evidence type="ECO:0000313" key="2">
    <source>
        <dbReference type="Proteomes" id="UP001447188"/>
    </source>
</evidence>
<evidence type="ECO:0008006" key="3">
    <source>
        <dbReference type="Google" id="ProtNLM"/>
    </source>
</evidence>
<protein>
    <recommendedName>
        <fullName evidence="3">TonB-dependent receptor</fullName>
    </recommendedName>
</protein>
<sequence>SPGDELGTSVPAFVYPNVTGRDNFYAGSEVLVSRGDHIRLQYITLSYPLLSGKASSGIKSLDIYLNMANLGILWRANRENIDPEYGNGSILLPSKTVSIGGKISF</sequence>
<proteinExistence type="predicted"/>
<name>A0ABR3G2T4_9PEZI</name>